<dbReference type="AlphaFoldDB" id="X1QB57"/>
<comment type="caution">
    <text evidence="1">The sequence shown here is derived from an EMBL/GenBank/DDBJ whole genome shotgun (WGS) entry which is preliminary data.</text>
</comment>
<proteinExistence type="predicted"/>
<organism evidence="1">
    <name type="scientific">marine sediment metagenome</name>
    <dbReference type="NCBI Taxonomy" id="412755"/>
    <lineage>
        <taxon>unclassified sequences</taxon>
        <taxon>metagenomes</taxon>
        <taxon>ecological metagenomes</taxon>
    </lineage>
</organism>
<sequence length="76" mass="9070">MDMSKYKSFTKWNSPREFDYDTSTLKTDGYRIGGHFNKTNPDFKAYCKDLKNERKDLKIIDLGRDNNIVDVWIKDK</sequence>
<reference evidence="1" key="1">
    <citation type="journal article" date="2014" name="Front. Microbiol.">
        <title>High frequency of phylogenetically diverse reductive dehalogenase-homologous genes in deep subseafloor sedimentary metagenomes.</title>
        <authorList>
            <person name="Kawai M."/>
            <person name="Futagami T."/>
            <person name="Toyoda A."/>
            <person name="Takaki Y."/>
            <person name="Nishi S."/>
            <person name="Hori S."/>
            <person name="Arai W."/>
            <person name="Tsubouchi T."/>
            <person name="Morono Y."/>
            <person name="Uchiyama I."/>
            <person name="Ito T."/>
            <person name="Fujiyama A."/>
            <person name="Inagaki F."/>
            <person name="Takami H."/>
        </authorList>
    </citation>
    <scope>NUCLEOTIDE SEQUENCE</scope>
    <source>
        <strain evidence="1">Expedition CK06-06</strain>
    </source>
</reference>
<evidence type="ECO:0000313" key="1">
    <source>
        <dbReference type="EMBL" id="GAI40489.1"/>
    </source>
</evidence>
<protein>
    <submittedName>
        <fullName evidence="1">Uncharacterized protein</fullName>
    </submittedName>
</protein>
<dbReference type="EMBL" id="BARV01027719">
    <property type="protein sequence ID" value="GAI40489.1"/>
    <property type="molecule type" value="Genomic_DNA"/>
</dbReference>
<name>X1QB57_9ZZZZ</name>
<accession>X1QB57</accession>
<gene>
    <name evidence="1" type="ORF">S06H3_44553</name>
</gene>